<organism evidence="2 3">
    <name type="scientific">Jatropha curcas</name>
    <name type="common">Barbados nut</name>
    <dbReference type="NCBI Taxonomy" id="180498"/>
    <lineage>
        <taxon>Eukaryota</taxon>
        <taxon>Viridiplantae</taxon>
        <taxon>Streptophyta</taxon>
        <taxon>Embryophyta</taxon>
        <taxon>Tracheophyta</taxon>
        <taxon>Spermatophyta</taxon>
        <taxon>Magnoliopsida</taxon>
        <taxon>eudicotyledons</taxon>
        <taxon>Gunneridae</taxon>
        <taxon>Pentapetalae</taxon>
        <taxon>rosids</taxon>
        <taxon>fabids</taxon>
        <taxon>Malpighiales</taxon>
        <taxon>Euphorbiaceae</taxon>
        <taxon>Crotonoideae</taxon>
        <taxon>Jatropheae</taxon>
        <taxon>Jatropha</taxon>
    </lineage>
</organism>
<evidence type="ECO:0000313" key="3">
    <source>
        <dbReference type="Proteomes" id="UP000027138"/>
    </source>
</evidence>
<dbReference type="OrthoDB" id="427480at2759"/>
<dbReference type="AlphaFoldDB" id="A0A067JNQ4"/>
<dbReference type="InterPro" id="IPR011009">
    <property type="entry name" value="Kinase-like_dom_sf"/>
</dbReference>
<reference evidence="2 3" key="1">
    <citation type="journal article" date="2014" name="PLoS ONE">
        <title>Global Analysis of Gene Expression Profiles in Physic Nut (Jatropha curcas L.) Seedlings Exposed to Salt Stress.</title>
        <authorList>
            <person name="Zhang L."/>
            <person name="Zhang C."/>
            <person name="Wu P."/>
            <person name="Chen Y."/>
            <person name="Li M."/>
            <person name="Jiang H."/>
            <person name="Wu G."/>
        </authorList>
    </citation>
    <scope>NUCLEOTIDE SEQUENCE [LARGE SCALE GENOMIC DNA]</scope>
    <source>
        <strain evidence="3">cv. GZQX0401</strain>
        <tissue evidence="2">Young leaves</tissue>
    </source>
</reference>
<gene>
    <name evidence="2" type="ORF">JCGZ_03301</name>
</gene>
<proteinExistence type="predicted"/>
<accession>A0A067JNQ4</accession>
<dbReference type="GO" id="GO:0010287">
    <property type="term" value="C:plastoglobule"/>
    <property type="evidence" value="ECO:0007669"/>
    <property type="project" value="TreeGrafter"/>
</dbReference>
<protein>
    <recommendedName>
        <fullName evidence="1">ABC1 atypical kinase-like domain-containing protein</fullName>
    </recommendedName>
</protein>
<dbReference type="STRING" id="180498.A0A067JNQ4"/>
<feature type="domain" description="ABC1 atypical kinase-like" evidence="1">
    <location>
        <begin position="170"/>
        <end position="416"/>
    </location>
</feature>
<dbReference type="PANTHER" id="PTHR43173">
    <property type="entry name" value="ABC1 FAMILY PROTEIN"/>
    <property type="match status" value="1"/>
</dbReference>
<dbReference type="GO" id="GO:0005886">
    <property type="term" value="C:plasma membrane"/>
    <property type="evidence" value="ECO:0007669"/>
    <property type="project" value="TreeGrafter"/>
</dbReference>
<dbReference type="PANTHER" id="PTHR43173:SF22">
    <property type="entry name" value="OS07G0227800 PROTEIN"/>
    <property type="match status" value="1"/>
</dbReference>
<dbReference type="InterPro" id="IPR004147">
    <property type="entry name" value="ABC1_dom"/>
</dbReference>
<dbReference type="Proteomes" id="UP000027138">
    <property type="component" value="Unassembled WGS sequence"/>
</dbReference>
<sequence>MAMISLSALRGGRFSLFTPCPYPQLSVANSRSRKLNFGLFRSKAFTLFAQYSQAQDRFSSRLQDSIQNLPELVQDIVQTSINTGPRGALRLAQGIQAFLGVGGEWLADVSKSTNSSTGLPSQSQLGLLSPLYLRKLFERMGATYIKLGQFIASAPTMFPPEYVNEFQNCFDKAPAVPFQEIQAILREELGRPIESVYEYVNPTPIASASIAQVHGARLKGSQEDVVIKVLKPGIEDILVADLNFVYVVARILEFLSPDLSRASLVGIIKDIRESMLEEVDFYKEAANVESFRRYLEAMGLTAQATAPKVYQHCSTRRVLTMERLYGVPLTDLDSIRSLVSSPEASLITALNVWFGSLLACETFHADVHAGNLWLLRDGRIGFLDFGIVGRISPKTWAAMEVFLTSIATEEYESMASALIEMGATNKDVDVNAFARDLEKIFSSIQELDTEIVVATARDATTDATAVSANLVVDERQMNALFLDVVRVSESYGLRFPREFALLMKQLLYFDRYTRLLAPNLNMLQDQRITIVSNRSSYRNTFK</sequence>
<evidence type="ECO:0000313" key="2">
    <source>
        <dbReference type="EMBL" id="KDP21630.1"/>
    </source>
</evidence>
<evidence type="ECO:0000259" key="1">
    <source>
        <dbReference type="Pfam" id="PF03109"/>
    </source>
</evidence>
<keyword evidence="3" id="KW-1185">Reference proteome</keyword>
<dbReference type="KEGG" id="jcu:105649160"/>
<dbReference type="InterPro" id="IPR051130">
    <property type="entry name" value="Mito_struct-func_regulator"/>
</dbReference>
<dbReference type="SUPFAM" id="SSF56112">
    <property type="entry name" value="Protein kinase-like (PK-like)"/>
    <property type="match status" value="1"/>
</dbReference>
<dbReference type="EMBL" id="KK915609">
    <property type="protein sequence ID" value="KDP21630.1"/>
    <property type="molecule type" value="Genomic_DNA"/>
</dbReference>
<dbReference type="CDD" id="cd05121">
    <property type="entry name" value="ABC1_ADCK3-like"/>
    <property type="match status" value="1"/>
</dbReference>
<name>A0A067JNQ4_JATCU</name>
<dbReference type="Pfam" id="PF03109">
    <property type="entry name" value="ABC1"/>
    <property type="match status" value="1"/>
</dbReference>